<dbReference type="AlphaFoldDB" id="A0A4R6Y3Z9"/>
<comment type="caution">
    <text evidence="1">The sequence shown here is derived from an EMBL/GenBank/DDBJ whole genome shotgun (WGS) entry which is preliminary data.</text>
</comment>
<evidence type="ECO:0000313" key="1">
    <source>
        <dbReference type="EMBL" id="TDR27804.1"/>
    </source>
</evidence>
<dbReference type="RefSeq" id="WP_133621561.1">
    <property type="nucleotide sequence ID" value="NZ_SNZE01000038.1"/>
</dbReference>
<gene>
    <name evidence="1" type="ORF">DFR44_1388</name>
</gene>
<accession>A0A4R6Y3Z9</accession>
<proteinExistence type="predicted"/>
<keyword evidence="2" id="KW-1185">Reference proteome</keyword>
<sequence>MLKNSNNTEIEFPEVYPHHLYHKLKSSEKFIISYAYFANWRRLVKNKKLKKNERKYFEYYFKEIHAHYYLKVLRGSNYVAVYRQIFNFLLSKANENIRTILASLTPYNATSFVNAMRSQIETNALLHKFNSDTEYHKTFLGLNEDRSKKTDDTVTNINTLVTKLDKDCSYIPYGSTYHDLSLLLHPNPSGIKFYAQATRDEQTKLHSTKISFFFDKTIESTKDYDEWFNGHIWLFFCIIEHFLILIGSLNNEFFFNDQEMEEAYSFAMAELVKTNKKELIDTFNDAVKNNSDVEKMVNDKISSILKNNNT</sequence>
<organism evidence="1 2">
    <name type="scientific">Hydromonas duriensis</name>
    <dbReference type="NCBI Taxonomy" id="1527608"/>
    <lineage>
        <taxon>Bacteria</taxon>
        <taxon>Pseudomonadati</taxon>
        <taxon>Pseudomonadota</taxon>
        <taxon>Betaproteobacteria</taxon>
        <taxon>Burkholderiales</taxon>
        <taxon>Burkholderiaceae</taxon>
        <taxon>Hydromonas</taxon>
    </lineage>
</organism>
<evidence type="ECO:0000313" key="2">
    <source>
        <dbReference type="Proteomes" id="UP000294480"/>
    </source>
</evidence>
<reference evidence="1 2" key="1">
    <citation type="submission" date="2019-03" db="EMBL/GenBank/DDBJ databases">
        <title>Genomic Encyclopedia of Type Strains, Phase IV (KMG-IV): sequencing the most valuable type-strain genomes for metagenomic binning, comparative biology and taxonomic classification.</title>
        <authorList>
            <person name="Goeker M."/>
        </authorList>
    </citation>
    <scope>NUCLEOTIDE SEQUENCE [LARGE SCALE GENOMIC DNA]</scope>
    <source>
        <strain evidence="1 2">DSM 102852</strain>
    </source>
</reference>
<name>A0A4R6Y3Z9_9BURK</name>
<dbReference type="Proteomes" id="UP000294480">
    <property type="component" value="Unassembled WGS sequence"/>
</dbReference>
<dbReference type="EMBL" id="SNZE01000038">
    <property type="protein sequence ID" value="TDR27804.1"/>
    <property type="molecule type" value="Genomic_DNA"/>
</dbReference>
<protein>
    <submittedName>
        <fullName evidence="1">Uncharacterized protein</fullName>
    </submittedName>
</protein>